<feature type="domain" description="Tudor" evidence="2">
    <location>
        <begin position="759"/>
        <end position="815"/>
    </location>
</feature>
<dbReference type="InterPro" id="IPR002999">
    <property type="entry name" value="Tudor"/>
</dbReference>
<dbReference type="Pfam" id="PF00567">
    <property type="entry name" value="TUDOR"/>
    <property type="match status" value="6"/>
</dbReference>
<dbReference type="SUPFAM" id="SSF63748">
    <property type="entry name" value="Tudor/PWWP/MBT"/>
    <property type="match status" value="6"/>
</dbReference>
<evidence type="ECO:0000313" key="4">
    <source>
        <dbReference type="Proteomes" id="UP000694565"/>
    </source>
</evidence>
<reference evidence="3" key="2">
    <citation type="submission" date="2025-09" db="UniProtKB">
        <authorList>
            <consortium name="Ensembl"/>
        </authorList>
    </citation>
    <scope>IDENTIFICATION</scope>
</reference>
<dbReference type="InterPro" id="IPR050621">
    <property type="entry name" value="Tudor_domain_containing"/>
</dbReference>
<accession>A0A8C3ALE4</accession>
<dbReference type="Proteomes" id="UP000694565">
    <property type="component" value="Unplaced"/>
</dbReference>
<feature type="domain" description="Tudor" evidence="2">
    <location>
        <begin position="546"/>
        <end position="605"/>
    </location>
</feature>
<dbReference type="Ensembl" id="ENSCLMT00005044416.1">
    <property type="protein sequence ID" value="ENSCLMP00005042876.1"/>
    <property type="gene ID" value="ENSCLMG00005019950.1"/>
</dbReference>
<evidence type="ECO:0000256" key="1">
    <source>
        <dbReference type="SAM" id="MobiDB-lite"/>
    </source>
</evidence>
<dbReference type="PANTHER" id="PTHR22948:SF15">
    <property type="entry name" value="TUDOR DOMAIN-CONTAINING PROTEIN 6"/>
    <property type="match status" value="1"/>
</dbReference>
<name>A0A8C3ALE4_CYCLU</name>
<reference evidence="3" key="1">
    <citation type="submission" date="2025-08" db="UniProtKB">
        <authorList>
            <consortium name="Ensembl"/>
        </authorList>
    </citation>
    <scope>IDENTIFICATION</scope>
</reference>
<dbReference type="GeneTree" id="ENSGT00940000159049"/>
<feature type="domain" description="Tudor" evidence="2">
    <location>
        <begin position="1297"/>
        <end position="1355"/>
    </location>
</feature>
<protein>
    <recommendedName>
        <fullName evidence="2">Tudor domain-containing protein</fullName>
    </recommendedName>
</protein>
<feature type="domain" description="Tudor" evidence="2">
    <location>
        <begin position="278"/>
        <end position="337"/>
    </location>
</feature>
<evidence type="ECO:0000259" key="2">
    <source>
        <dbReference type="PROSITE" id="PS50304"/>
    </source>
</evidence>
<dbReference type="Gene3D" id="2.40.50.90">
    <property type="match status" value="6"/>
</dbReference>
<keyword evidence="4" id="KW-1185">Reference proteome</keyword>
<proteinExistence type="predicted"/>
<feature type="domain" description="Tudor" evidence="2">
    <location>
        <begin position="1066"/>
        <end position="1124"/>
    </location>
</feature>
<dbReference type="SMART" id="SM00333">
    <property type="entry name" value="TUDOR"/>
    <property type="match status" value="6"/>
</dbReference>
<feature type="region of interest" description="Disordered" evidence="1">
    <location>
        <begin position="941"/>
        <end position="966"/>
    </location>
</feature>
<dbReference type="InterPro" id="IPR035437">
    <property type="entry name" value="SNase_OB-fold_sf"/>
</dbReference>
<organism evidence="3 4">
    <name type="scientific">Cyclopterus lumpus</name>
    <name type="common">Lumpsucker</name>
    <dbReference type="NCBI Taxonomy" id="8103"/>
    <lineage>
        <taxon>Eukaryota</taxon>
        <taxon>Metazoa</taxon>
        <taxon>Chordata</taxon>
        <taxon>Craniata</taxon>
        <taxon>Vertebrata</taxon>
        <taxon>Euteleostomi</taxon>
        <taxon>Actinopterygii</taxon>
        <taxon>Neopterygii</taxon>
        <taxon>Teleostei</taxon>
        <taxon>Neoteleostei</taxon>
        <taxon>Acanthomorphata</taxon>
        <taxon>Eupercaria</taxon>
        <taxon>Perciformes</taxon>
        <taxon>Cottioidei</taxon>
        <taxon>Cottales</taxon>
        <taxon>Cyclopteridae</taxon>
        <taxon>Cyclopterus</taxon>
    </lineage>
</organism>
<dbReference type="FunFam" id="2.30.30.140:FF:000018">
    <property type="entry name" value="Serine/threonine-protein kinase 31"/>
    <property type="match status" value="1"/>
</dbReference>
<dbReference type="PROSITE" id="PS50304">
    <property type="entry name" value="TUDOR"/>
    <property type="match status" value="5"/>
</dbReference>
<dbReference type="PANTHER" id="PTHR22948">
    <property type="entry name" value="TUDOR DOMAIN CONTAINING PROTEIN"/>
    <property type="match status" value="1"/>
</dbReference>
<sequence>MCSIPGLPTPGSEVPVVITRVNLNRNCGLVELWVNMDDGRKPLYEQMRAEIQFPKRRFHGSEGKPGDLCLVCISDTWHRARVVSIQGETCNVFLIDQGQPHISTSEALAWGQNDCFLLPPETESCVLANVLCLENNWPEIPTQFLLSLPGKKFKGLVQHVLMPDRTILLDIPIVSMHICKIGVAKKMAVDEFKSLVQKCLEAQHPTQEQDVNCQLKKHNQYFYPELLTDSFELVNVTEVTNPCNIFCKLQVFSKAVKILSETIQQHYEESSDLGEAQPLTCRDPCAARGMNGRWHRSLLNEMITSNGVVEVLHVDEGKKECVPVGDIRPLHGKFLRMPVFTYTCSLEGVKDNGTGWTTGQNDYLKSLLLNKRFVAKFNHHNVPQDVYDVILYADDACMNDCFIEKVGPFSSERDTNVQNRPVASSFLSSLGKHCCTDLQNKATVNVDGLQEETLPCTKNQATSGADDAQIKDNSKHPDPMVQINGNLLVQNACGDEYVFTVGSSVNAKVSFIESQQKFWCQPTENCDSLRHLMQDLQNHYASTHRDPLVESICVVRNQDNDMWYRARIMASHHTSDVDVRFIDYGQTQTVPLHDVFLIDPAFLRLNAQAFQCRLFNCKNSTNPTSITQTDTAEFQQLVDVGASSKIGLKCTVKAVTSDEEGMLVNVVDIETPSDSACKLLTQECAPAQALLQILPTVPLDVYNCSTYNIEVDGKEDVWITYSENVNRFYCQLDRNLHLFFKVMGSVKQLINQPRSTDCPLGLDSICFARFTDNQWHRGQVVEMSPKMKVHFVDYGQTLSVNESDVCPFPTEAGVARSVPVQAVTLGLFEVPTEVPQEVNKWFADSAIGQMFTISVVAKGEKGKLIVELFTGALNLNVKVREMMSKITQQETTCPIEQTDQQLLNSSEHGGGPNEDCLTQELTNVSILTMMKDLNKVYSNDGPYARDEPISESISNDSAQEFEHEKTLDEGRKPITDLMDKEMEDGQGDSEITQQLSLPSCPEGNVNVCIYKWPKISQNRTEEVYASCIAGPHHCWCQYANTEDLNMVSKLAQEAGQTQQDKMFPETLGPGSPCLAQFSSDDQWYRSQVISRVDDAFRVLFIDYGNESEADGKNVRSLPQSLLEKAPQAFLCSLNGFDESKGSWNDDVYDAFYNLLVDKPLKLTVLNMDDQSEAAVPQYAVEIECEGGVIVNAAMQKHWEPVAEECVSIEHPQEETALQDNQTESSGTFLNVSKVNVNACMYKKPNFSKNKKEEVYASCIVHPHYFWCQYDNAEELSKVSELAQEEGKMQQDQMFPETLGPGSPCLALFSSDDQWYRGQVIRRIDDGFCVLFIDYGNESDVDIKNVRSLTQGLLEKAPQAFLCSLKGFDESKGSWNDDVYDDFNNLLVDKPLKLTVFNMDDQSEAAVPQYAVEIECEGAVINTLMEKYWKGLDTDHALEERLGSVQRETKDATKGHS</sequence>
<evidence type="ECO:0000313" key="3">
    <source>
        <dbReference type="Ensembl" id="ENSCLMP00005042876.1"/>
    </source>
</evidence>
<dbReference type="Gene3D" id="2.30.30.140">
    <property type="match status" value="6"/>
</dbReference>